<evidence type="ECO:0000256" key="2">
    <source>
        <dbReference type="ARBA" id="ARBA00022614"/>
    </source>
</evidence>
<organism evidence="8 9">
    <name type="scientific">Miscanthus lutarioriparius</name>
    <dbReference type="NCBI Taxonomy" id="422564"/>
    <lineage>
        <taxon>Eukaryota</taxon>
        <taxon>Viridiplantae</taxon>
        <taxon>Streptophyta</taxon>
        <taxon>Embryophyta</taxon>
        <taxon>Tracheophyta</taxon>
        <taxon>Spermatophyta</taxon>
        <taxon>Magnoliopsida</taxon>
        <taxon>Liliopsida</taxon>
        <taxon>Poales</taxon>
        <taxon>Poaceae</taxon>
        <taxon>PACMAD clade</taxon>
        <taxon>Panicoideae</taxon>
        <taxon>Andropogonodae</taxon>
        <taxon>Andropogoneae</taxon>
        <taxon>Saccharinae</taxon>
        <taxon>Miscanthus</taxon>
    </lineage>
</organism>
<evidence type="ECO:0000256" key="3">
    <source>
        <dbReference type="ARBA" id="ARBA00022737"/>
    </source>
</evidence>
<sequence>MGISMCMMPVCRFGSFGLLAMPCQGMRGFRIDNTIIDLLIRDLAEIFHDWVGQDTFPYGINADNMAVFSDTRFTMSLHKTEMLDPLEVICSVVAGEILQKIISPVIEKYKNQKDIEEKLLQLRQLLITIHAALEAAEGQATTNSWLLCWIRKLEDAACEGGRVLCDWRYRTAKVNSALVNSSNTFKRIKVATGLFLSCKEATISIDATVKKVEIVAAGTIKFIELLKFQCNQAVVHRPIIMYMPMHDRVIDRIKERKCAIDFLLKPAAYQICSTYVKRFGHRSRAISSIPYGYVLLICGRKGVGKTTLAQLVCKNEIMKSHFSMVIWVCCRENPSLELAILSYPHAVDDILIILLGSSRAGSKVIITTIYEHLAKTMDGCNILPVELLPMEDLGYLFMENALGGEHPEEYRMLLVIGKEIAETLKGCSPLATKVVSGLLPQ</sequence>
<dbReference type="InterPro" id="IPR041118">
    <property type="entry name" value="Rx_N"/>
</dbReference>
<evidence type="ECO:0000259" key="7">
    <source>
        <dbReference type="Pfam" id="PF18052"/>
    </source>
</evidence>
<dbReference type="Gene3D" id="1.20.5.4130">
    <property type="match status" value="1"/>
</dbReference>
<proteinExistence type="inferred from homology"/>
<accession>A0A811Q6H6</accession>
<keyword evidence="5" id="KW-0611">Plant defense</keyword>
<feature type="domain" description="Disease resistance N-terminal" evidence="7">
    <location>
        <begin position="95"/>
        <end position="175"/>
    </location>
</feature>
<dbReference type="PANTHER" id="PTHR33377">
    <property type="entry name" value="OS10G0134700 PROTEIN-RELATED"/>
    <property type="match status" value="1"/>
</dbReference>
<comment type="similarity">
    <text evidence="1">Belongs to the disease resistance NB-LRR family.</text>
</comment>
<dbReference type="Gene3D" id="3.40.50.300">
    <property type="entry name" value="P-loop containing nucleotide triphosphate hydrolases"/>
    <property type="match status" value="1"/>
</dbReference>
<dbReference type="Proteomes" id="UP000604825">
    <property type="component" value="Unassembled WGS sequence"/>
</dbReference>
<evidence type="ECO:0000256" key="4">
    <source>
        <dbReference type="ARBA" id="ARBA00022741"/>
    </source>
</evidence>
<dbReference type="GO" id="GO:0043531">
    <property type="term" value="F:ADP binding"/>
    <property type="evidence" value="ECO:0007669"/>
    <property type="project" value="InterPro"/>
</dbReference>
<name>A0A811Q6H6_9POAL</name>
<evidence type="ECO:0000313" key="9">
    <source>
        <dbReference type="Proteomes" id="UP000604825"/>
    </source>
</evidence>
<keyword evidence="3" id="KW-0677">Repeat</keyword>
<evidence type="ECO:0000256" key="5">
    <source>
        <dbReference type="ARBA" id="ARBA00022821"/>
    </source>
</evidence>
<dbReference type="EMBL" id="CAJGYO010000009">
    <property type="protein sequence ID" value="CAD6253832.1"/>
    <property type="molecule type" value="Genomic_DNA"/>
</dbReference>
<comment type="caution">
    <text evidence="8">The sequence shown here is derived from an EMBL/GenBank/DDBJ whole genome shotgun (WGS) entry which is preliminary data.</text>
</comment>
<keyword evidence="9" id="KW-1185">Reference proteome</keyword>
<protein>
    <submittedName>
        <fullName evidence="8">Uncharacterized protein</fullName>
    </submittedName>
</protein>
<dbReference type="InterPro" id="IPR002182">
    <property type="entry name" value="NB-ARC"/>
</dbReference>
<evidence type="ECO:0000259" key="6">
    <source>
        <dbReference type="Pfam" id="PF00931"/>
    </source>
</evidence>
<dbReference type="Pfam" id="PF00931">
    <property type="entry name" value="NB-ARC"/>
    <property type="match status" value="1"/>
</dbReference>
<keyword evidence="4" id="KW-0547">Nucleotide-binding</keyword>
<gene>
    <name evidence="8" type="ORF">NCGR_LOCUS37450</name>
</gene>
<keyword evidence="2" id="KW-0433">Leucine-rich repeat</keyword>
<evidence type="ECO:0000256" key="1">
    <source>
        <dbReference type="ARBA" id="ARBA00008894"/>
    </source>
</evidence>
<feature type="domain" description="NB-ARC" evidence="6">
    <location>
        <begin position="294"/>
        <end position="329"/>
    </location>
</feature>
<dbReference type="SUPFAM" id="SSF52540">
    <property type="entry name" value="P-loop containing nucleoside triphosphate hydrolases"/>
    <property type="match status" value="1"/>
</dbReference>
<reference evidence="8" key="1">
    <citation type="submission" date="2020-10" db="EMBL/GenBank/DDBJ databases">
        <authorList>
            <person name="Han B."/>
            <person name="Lu T."/>
            <person name="Zhao Q."/>
            <person name="Huang X."/>
            <person name="Zhao Y."/>
        </authorList>
    </citation>
    <scope>NUCLEOTIDE SEQUENCE</scope>
</reference>
<evidence type="ECO:0000313" key="8">
    <source>
        <dbReference type="EMBL" id="CAD6253832.1"/>
    </source>
</evidence>
<dbReference type="InterPro" id="IPR027417">
    <property type="entry name" value="P-loop_NTPase"/>
</dbReference>
<dbReference type="AlphaFoldDB" id="A0A811Q6H6"/>
<dbReference type="OrthoDB" id="1933539at2759"/>
<dbReference type="Pfam" id="PF18052">
    <property type="entry name" value="Rx_N"/>
    <property type="match status" value="1"/>
</dbReference>
<dbReference type="GO" id="GO:0006952">
    <property type="term" value="P:defense response"/>
    <property type="evidence" value="ECO:0007669"/>
    <property type="project" value="UniProtKB-KW"/>
</dbReference>
<dbReference type="PANTHER" id="PTHR33377:SF62">
    <property type="entry name" value="OS10G0133166 PROTEIN"/>
    <property type="match status" value="1"/>
</dbReference>